<evidence type="ECO:0000256" key="2">
    <source>
        <dbReference type="ARBA" id="ARBA00023125"/>
    </source>
</evidence>
<dbReference type="GO" id="GO:0005829">
    <property type="term" value="C:cytosol"/>
    <property type="evidence" value="ECO:0007669"/>
    <property type="project" value="TreeGrafter"/>
</dbReference>
<evidence type="ECO:0000256" key="3">
    <source>
        <dbReference type="ARBA" id="ARBA00023163"/>
    </source>
</evidence>
<feature type="domain" description="HTH araC/xylS-type" evidence="4">
    <location>
        <begin position="232"/>
        <end position="329"/>
    </location>
</feature>
<organism evidence="5 6">
    <name type="scientific">Spongiibacter nanhainus</name>
    <dbReference type="NCBI Taxonomy" id="2794344"/>
    <lineage>
        <taxon>Bacteria</taxon>
        <taxon>Pseudomonadati</taxon>
        <taxon>Pseudomonadota</taxon>
        <taxon>Gammaproteobacteria</taxon>
        <taxon>Cellvibrionales</taxon>
        <taxon>Spongiibacteraceae</taxon>
        <taxon>Spongiibacter</taxon>
    </lineage>
</organism>
<dbReference type="PANTHER" id="PTHR47894">
    <property type="entry name" value="HTH-TYPE TRANSCRIPTIONAL REGULATOR GADX"/>
    <property type="match status" value="1"/>
</dbReference>
<dbReference type="SMART" id="SM00342">
    <property type="entry name" value="HTH_ARAC"/>
    <property type="match status" value="1"/>
</dbReference>
<dbReference type="PANTHER" id="PTHR47894:SF1">
    <property type="entry name" value="HTH-TYPE TRANSCRIPTIONAL REGULATOR VQSM"/>
    <property type="match status" value="1"/>
</dbReference>
<dbReference type="InterPro" id="IPR020449">
    <property type="entry name" value="Tscrpt_reg_AraC-type_HTH"/>
</dbReference>
<evidence type="ECO:0000313" key="5">
    <source>
        <dbReference type="EMBL" id="QQD19130.1"/>
    </source>
</evidence>
<dbReference type="AlphaFoldDB" id="A0A7T4US67"/>
<protein>
    <submittedName>
        <fullName evidence="5">AraC family transcriptional regulator</fullName>
    </submittedName>
</protein>
<dbReference type="PRINTS" id="PR00032">
    <property type="entry name" value="HTHARAC"/>
</dbReference>
<name>A0A7T4US67_9GAMM</name>
<keyword evidence="1" id="KW-0805">Transcription regulation</keyword>
<proteinExistence type="predicted"/>
<dbReference type="Gene3D" id="1.10.10.60">
    <property type="entry name" value="Homeodomain-like"/>
    <property type="match status" value="1"/>
</dbReference>
<evidence type="ECO:0000313" key="6">
    <source>
        <dbReference type="Proteomes" id="UP000596063"/>
    </source>
</evidence>
<sequence>MHAPTVSAYFVDAATRGLPADTRSRLLTRNGIPADSLEHSSARLPGEDFANLLRDAMLETGDEQLGHGDAPQPLGSWATMAQLSIGAENLGDAMRRLARFYRLIPWGIETQFESSGDTATFHMHRASDHPFSDYIFESFLFYVSRYANWLINQPIPLLEVGFCFADRGRRNEYRRLFDCNQFAFDQPDSYFSFAERFLAQPIAQNAATLKAFLEHTNLAMVAQRSQQQSYRHKVIQYLLPRLSDNPGIGDVARGLGMHPHTLRTKLRKEGLQLQHIKDQLRCDVAVDLLRYQHCSVEDTAIRLGFSETSAFSRAFKKWMGVTPRSYLQHHPQHRPQD</sequence>
<evidence type="ECO:0000259" key="4">
    <source>
        <dbReference type="PROSITE" id="PS01124"/>
    </source>
</evidence>
<dbReference type="RefSeq" id="WP_198570615.1">
    <property type="nucleotide sequence ID" value="NZ_CP066167.1"/>
</dbReference>
<dbReference type="EMBL" id="CP066167">
    <property type="protein sequence ID" value="QQD19130.1"/>
    <property type="molecule type" value="Genomic_DNA"/>
</dbReference>
<dbReference type="Proteomes" id="UP000596063">
    <property type="component" value="Chromosome"/>
</dbReference>
<dbReference type="GO" id="GO:0000976">
    <property type="term" value="F:transcription cis-regulatory region binding"/>
    <property type="evidence" value="ECO:0007669"/>
    <property type="project" value="TreeGrafter"/>
</dbReference>
<dbReference type="InterPro" id="IPR009057">
    <property type="entry name" value="Homeodomain-like_sf"/>
</dbReference>
<dbReference type="InterPro" id="IPR032687">
    <property type="entry name" value="AraC-type_N"/>
</dbReference>
<dbReference type="Pfam" id="PF12833">
    <property type="entry name" value="HTH_18"/>
    <property type="match status" value="1"/>
</dbReference>
<evidence type="ECO:0000256" key="1">
    <source>
        <dbReference type="ARBA" id="ARBA00023015"/>
    </source>
</evidence>
<dbReference type="InterPro" id="IPR018060">
    <property type="entry name" value="HTH_AraC"/>
</dbReference>
<keyword evidence="3" id="KW-0804">Transcription</keyword>
<gene>
    <name evidence="5" type="ORF">I6N98_04550</name>
</gene>
<keyword evidence="2" id="KW-0238">DNA-binding</keyword>
<keyword evidence="6" id="KW-1185">Reference proteome</keyword>
<accession>A0A7T4US67</accession>
<dbReference type="PROSITE" id="PS01124">
    <property type="entry name" value="HTH_ARAC_FAMILY_2"/>
    <property type="match status" value="1"/>
</dbReference>
<dbReference type="KEGG" id="snan:I6N98_04550"/>
<dbReference type="Pfam" id="PF12625">
    <property type="entry name" value="Arabinose_bd"/>
    <property type="match status" value="1"/>
</dbReference>
<dbReference type="GO" id="GO:0003700">
    <property type="term" value="F:DNA-binding transcription factor activity"/>
    <property type="evidence" value="ECO:0007669"/>
    <property type="project" value="InterPro"/>
</dbReference>
<dbReference type="SUPFAM" id="SSF46689">
    <property type="entry name" value="Homeodomain-like"/>
    <property type="match status" value="1"/>
</dbReference>
<reference evidence="5 6" key="1">
    <citation type="submission" date="2020-12" db="EMBL/GenBank/DDBJ databases">
        <authorList>
            <person name="Shan Y."/>
        </authorList>
    </citation>
    <scope>NUCLEOTIDE SEQUENCE [LARGE SCALE GENOMIC DNA]</scope>
    <source>
        <strain evidence="6">csc3.9</strain>
    </source>
</reference>